<name>A0ABN7SEL8_OIKDI</name>
<feature type="region of interest" description="Disordered" evidence="6">
    <location>
        <begin position="1"/>
        <end position="22"/>
    </location>
</feature>
<evidence type="ECO:0000256" key="3">
    <source>
        <dbReference type="ARBA" id="ARBA00022801"/>
    </source>
</evidence>
<evidence type="ECO:0000313" key="9">
    <source>
        <dbReference type="EMBL" id="CAG5095669.1"/>
    </source>
</evidence>
<keyword evidence="10" id="KW-1185">Reference proteome</keyword>
<dbReference type="InterPro" id="IPR029021">
    <property type="entry name" value="Prot-tyrosine_phosphatase-like"/>
</dbReference>
<dbReference type="InterPro" id="IPR036873">
    <property type="entry name" value="Rhodanese-like_dom_sf"/>
</dbReference>
<dbReference type="Proteomes" id="UP001158576">
    <property type="component" value="Chromosome XSR"/>
</dbReference>
<evidence type="ECO:0000259" key="7">
    <source>
        <dbReference type="PROSITE" id="PS50054"/>
    </source>
</evidence>
<feature type="domain" description="Tyrosine-protein phosphatase" evidence="7">
    <location>
        <begin position="205"/>
        <end position="346"/>
    </location>
</feature>
<protein>
    <submittedName>
        <fullName evidence="9">Oidioi.mRNA.OKI2018_I69.XSR.g14286.t1.cds</fullName>
    </submittedName>
</protein>
<evidence type="ECO:0000256" key="5">
    <source>
        <dbReference type="ARBA" id="ARBA00023242"/>
    </source>
</evidence>
<dbReference type="SMART" id="SM00195">
    <property type="entry name" value="DSPc"/>
    <property type="match status" value="1"/>
</dbReference>
<dbReference type="InterPro" id="IPR000387">
    <property type="entry name" value="Tyr_Pase_dom"/>
</dbReference>
<proteinExistence type="inferred from homology"/>
<dbReference type="InterPro" id="IPR000340">
    <property type="entry name" value="Dual-sp_phosphatase_cat-dom"/>
</dbReference>
<keyword evidence="4" id="KW-0904">Protein phosphatase</keyword>
<dbReference type="SUPFAM" id="SSF52799">
    <property type="entry name" value="(Phosphotyrosine protein) phosphatases II"/>
    <property type="match status" value="1"/>
</dbReference>
<organism evidence="9 10">
    <name type="scientific">Oikopleura dioica</name>
    <name type="common">Tunicate</name>
    <dbReference type="NCBI Taxonomy" id="34765"/>
    <lineage>
        <taxon>Eukaryota</taxon>
        <taxon>Metazoa</taxon>
        <taxon>Chordata</taxon>
        <taxon>Tunicata</taxon>
        <taxon>Appendicularia</taxon>
        <taxon>Copelata</taxon>
        <taxon>Oikopleuridae</taxon>
        <taxon>Oikopleura</taxon>
    </lineage>
</organism>
<accession>A0ABN7SEL8</accession>
<dbReference type="Pfam" id="PF00581">
    <property type="entry name" value="Rhodanese"/>
    <property type="match status" value="1"/>
</dbReference>
<dbReference type="InterPro" id="IPR008343">
    <property type="entry name" value="MKP"/>
</dbReference>
<feature type="domain" description="Tyrosine specific protein phosphatases" evidence="8">
    <location>
        <begin position="267"/>
        <end position="324"/>
    </location>
</feature>
<evidence type="ECO:0000313" key="10">
    <source>
        <dbReference type="Proteomes" id="UP001158576"/>
    </source>
</evidence>
<dbReference type="SUPFAM" id="SSF52821">
    <property type="entry name" value="Rhodanese/Cell cycle control phosphatase"/>
    <property type="match status" value="1"/>
</dbReference>
<dbReference type="PROSITE" id="PS50056">
    <property type="entry name" value="TYR_PHOSPHATASE_2"/>
    <property type="match status" value="1"/>
</dbReference>
<dbReference type="PANTHER" id="PTHR10159">
    <property type="entry name" value="DUAL SPECIFICITY PROTEIN PHOSPHATASE"/>
    <property type="match status" value="1"/>
</dbReference>
<sequence>MNKGHVEEVSSPNPNPGMMDPSAKYEQISCETLAIWLATSKKVLLIDCRSFPLGKKRLKGAQAMRSNSIKMRRCKGNLPLPDIIPDAEARHRLENDHYECVVIYDENGITSTCKLVFDNIQKVSVSSRICVLEGGMSSIQKTHPGLVDQGNSAGLAPISVDGKPPMLTPLPPRTPSFDETAVDERLRTVRQSEKEKNTPEYDQGPPVNILDHLFLGSAAHASQLELLKRLGITALLNVSPNCPNHWPDKFVYETIPVEDNSTADIKAHFHKAIRFINKVKEDGGRVLVHCRAGVSRSATLCLAYLISCRGMSLNDAYDEVKRKRRVIAPNFNFMGQLLSWQEEQRLNPLVEPMAELQIESQT</sequence>
<comment type="similarity">
    <text evidence="2">Belongs to the protein-tyrosine phosphatase family. Non-receptor class dual specificity subfamily.</text>
</comment>
<gene>
    <name evidence="9" type="ORF">OKIOD_LOCUS5844</name>
</gene>
<dbReference type="InterPro" id="IPR016130">
    <property type="entry name" value="Tyr_Pase_AS"/>
</dbReference>
<dbReference type="PANTHER" id="PTHR10159:SF530">
    <property type="entry name" value="DUAL SPECIFICITY PROTEIN PHOSPHATASE DDB_G0271350-RELATED"/>
    <property type="match status" value="1"/>
</dbReference>
<evidence type="ECO:0000259" key="8">
    <source>
        <dbReference type="PROSITE" id="PS50056"/>
    </source>
</evidence>
<evidence type="ECO:0000256" key="4">
    <source>
        <dbReference type="ARBA" id="ARBA00022912"/>
    </source>
</evidence>
<dbReference type="InterPro" id="IPR001763">
    <property type="entry name" value="Rhodanese-like_dom"/>
</dbReference>
<dbReference type="InterPro" id="IPR003595">
    <property type="entry name" value="Tyr_Pase_cat"/>
</dbReference>
<evidence type="ECO:0000256" key="6">
    <source>
        <dbReference type="SAM" id="MobiDB-lite"/>
    </source>
</evidence>
<reference evidence="9 10" key="1">
    <citation type="submission" date="2021-04" db="EMBL/GenBank/DDBJ databases">
        <authorList>
            <person name="Bliznina A."/>
        </authorList>
    </citation>
    <scope>NUCLEOTIDE SEQUENCE [LARGE SCALE GENOMIC DNA]</scope>
</reference>
<dbReference type="InterPro" id="IPR020422">
    <property type="entry name" value="TYR_PHOSPHATASE_DUAL_dom"/>
</dbReference>
<comment type="subcellular location">
    <subcellularLocation>
        <location evidence="1">Nucleus</location>
    </subcellularLocation>
</comment>
<dbReference type="PRINTS" id="PR01764">
    <property type="entry name" value="MAPKPHPHTASE"/>
</dbReference>
<dbReference type="Gene3D" id="3.40.250.10">
    <property type="entry name" value="Rhodanese-like domain"/>
    <property type="match status" value="1"/>
</dbReference>
<dbReference type="PROSITE" id="PS50054">
    <property type="entry name" value="TYR_PHOSPHATASE_DUAL"/>
    <property type="match status" value="1"/>
</dbReference>
<dbReference type="PROSITE" id="PS00383">
    <property type="entry name" value="TYR_PHOSPHATASE_1"/>
    <property type="match status" value="1"/>
</dbReference>
<keyword evidence="5" id="KW-0539">Nucleus</keyword>
<dbReference type="Gene3D" id="3.90.190.10">
    <property type="entry name" value="Protein tyrosine phosphatase superfamily"/>
    <property type="match status" value="1"/>
</dbReference>
<dbReference type="Pfam" id="PF00782">
    <property type="entry name" value="DSPc"/>
    <property type="match status" value="1"/>
</dbReference>
<keyword evidence="3" id="KW-0378">Hydrolase</keyword>
<evidence type="ECO:0000256" key="1">
    <source>
        <dbReference type="ARBA" id="ARBA00004123"/>
    </source>
</evidence>
<evidence type="ECO:0000256" key="2">
    <source>
        <dbReference type="ARBA" id="ARBA00008601"/>
    </source>
</evidence>
<dbReference type="PRINTS" id="PR01908">
    <property type="entry name" value="ADSPHPHTASE"/>
</dbReference>
<dbReference type="EMBL" id="OU015569">
    <property type="protein sequence ID" value="CAG5095669.1"/>
    <property type="molecule type" value="Genomic_DNA"/>
</dbReference>
<dbReference type="SMART" id="SM00404">
    <property type="entry name" value="PTPc_motif"/>
    <property type="match status" value="1"/>
</dbReference>